<dbReference type="FunCoup" id="A0A2K1X3Y7">
    <property type="interactions" value="4"/>
</dbReference>
<evidence type="ECO:0008006" key="5">
    <source>
        <dbReference type="Google" id="ProtNLM"/>
    </source>
</evidence>
<evidence type="ECO:0000256" key="1">
    <source>
        <dbReference type="SAM" id="Phobius"/>
    </source>
</evidence>
<feature type="chain" id="PRO_5014469274" description="Transmembrane protein" evidence="2">
    <location>
        <begin position="23"/>
        <end position="108"/>
    </location>
</feature>
<protein>
    <recommendedName>
        <fullName evidence="5">Transmembrane protein</fullName>
    </recommendedName>
</protein>
<evidence type="ECO:0000313" key="3">
    <source>
        <dbReference type="EMBL" id="PNS95490.1"/>
    </source>
</evidence>
<organism evidence="3 4">
    <name type="scientific">Populus trichocarpa</name>
    <name type="common">Western balsam poplar</name>
    <name type="synonym">Populus balsamifera subsp. trichocarpa</name>
    <dbReference type="NCBI Taxonomy" id="3694"/>
    <lineage>
        <taxon>Eukaryota</taxon>
        <taxon>Viridiplantae</taxon>
        <taxon>Streptophyta</taxon>
        <taxon>Embryophyta</taxon>
        <taxon>Tracheophyta</taxon>
        <taxon>Spermatophyta</taxon>
        <taxon>Magnoliopsida</taxon>
        <taxon>eudicotyledons</taxon>
        <taxon>Gunneridae</taxon>
        <taxon>Pentapetalae</taxon>
        <taxon>rosids</taxon>
        <taxon>fabids</taxon>
        <taxon>Malpighiales</taxon>
        <taxon>Salicaceae</taxon>
        <taxon>Saliceae</taxon>
        <taxon>Populus</taxon>
    </lineage>
</organism>
<proteinExistence type="predicted"/>
<feature type="transmembrane region" description="Helical" evidence="1">
    <location>
        <begin position="86"/>
        <end position="106"/>
    </location>
</feature>
<evidence type="ECO:0000256" key="2">
    <source>
        <dbReference type="SAM" id="SignalP"/>
    </source>
</evidence>
<dbReference type="ExpressionAtlas" id="A0A2K1X3Y7">
    <property type="expression patterns" value="baseline and differential"/>
</dbReference>
<dbReference type="EMBL" id="CM009306">
    <property type="protein sequence ID" value="PNS95490.1"/>
    <property type="molecule type" value="Genomic_DNA"/>
</dbReference>
<reference evidence="3 4" key="1">
    <citation type="journal article" date="2006" name="Science">
        <title>The genome of black cottonwood, Populus trichocarpa (Torr. &amp; Gray).</title>
        <authorList>
            <person name="Tuskan G.A."/>
            <person name="Difazio S."/>
            <person name="Jansson S."/>
            <person name="Bohlmann J."/>
            <person name="Grigoriev I."/>
            <person name="Hellsten U."/>
            <person name="Putnam N."/>
            <person name="Ralph S."/>
            <person name="Rombauts S."/>
            <person name="Salamov A."/>
            <person name="Schein J."/>
            <person name="Sterck L."/>
            <person name="Aerts A."/>
            <person name="Bhalerao R.R."/>
            <person name="Bhalerao R.P."/>
            <person name="Blaudez D."/>
            <person name="Boerjan W."/>
            <person name="Brun A."/>
            <person name="Brunner A."/>
            <person name="Busov V."/>
            <person name="Campbell M."/>
            <person name="Carlson J."/>
            <person name="Chalot M."/>
            <person name="Chapman J."/>
            <person name="Chen G.L."/>
            <person name="Cooper D."/>
            <person name="Coutinho P.M."/>
            <person name="Couturier J."/>
            <person name="Covert S."/>
            <person name="Cronk Q."/>
            <person name="Cunningham R."/>
            <person name="Davis J."/>
            <person name="Degroeve S."/>
            <person name="Dejardin A."/>
            <person name="Depamphilis C."/>
            <person name="Detter J."/>
            <person name="Dirks B."/>
            <person name="Dubchak I."/>
            <person name="Duplessis S."/>
            <person name="Ehlting J."/>
            <person name="Ellis B."/>
            <person name="Gendler K."/>
            <person name="Goodstein D."/>
            <person name="Gribskov M."/>
            <person name="Grimwood J."/>
            <person name="Groover A."/>
            <person name="Gunter L."/>
            <person name="Hamberger B."/>
            <person name="Heinze B."/>
            <person name="Helariutta Y."/>
            <person name="Henrissat B."/>
            <person name="Holligan D."/>
            <person name="Holt R."/>
            <person name="Huang W."/>
            <person name="Islam-Faridi N."/>
            <person name="Jones S."/>
            <person name="Jones-Rhoades M."/>
            <person name="Jorgensen R."/>
            <person name="Joshi C."/>
            <person name="Kangasjarvi J."/>
            <person name="Karlsson J."/>
            <person name="Kelleher C."/>
            <person name="Kirkpatrick R."/>
            <person name="Kirst M."/>
            <person name="Kohler A."/>
            <person name="Kalluri U."/>
            <person name="Larimer F."/>
            <person name="Leebens-Mack J."/>
            <person name="Leple J.C."/>
            <person name="Locascio P."/>
            <person name="Lou Y."/>
            <person name="Lucas S."/>
            <person name="Martin F."/>
            <person name="Montanini B."/>
            <person name="Napoli C."/>
            <person name="Nelson D.R."/>
            <person name="Nelson C."/>
            <person name="Nieminen K."/>
            <person name="Nilsson O."/>
            <person name="Pereda V."/>
            <person name="Peter G."/>
            <person name="Philippe R."/>
            <person name="Pilate G."/>
            <person name="Poliakov A."/>
            <person name="Razumovskaya J."/>
            <person name="Richardson P."/>
            <person name="Rinaldi C."/>
            <person name="Ritland K."/>
            <person name="Rouze P."/>
            <person name="Ryaboy D."/>
            <person name="Schmutz J."/>
            <person name="Schrader J."/>
            <person name="Segerman B."/>
            <person name="Shin H."/>
            <person name="Siddiqui A."/>
            <person name="Sterky F."/>
            <person name="Terry A."/>
            <person name="Tsai C.J."/>
            <person name="Uberbacher E."/>
            <person name="Unneberg P."/>
            <person name="Vahala J."/>
            <person name="Wall K."/>
            <person name="Wessler S."/>
            <person name="Yang G."/>
            <person name="Yin T."/>
            <person name="Douglas C."/>
            <person name="Marra M."/>
            <person name="Sandberg G."/>
            <person name="Van de Peer Y."/>
            <person name="Rokhsar D."/>
        </authorList>
    </citation>
    <scope>NUCLEOTIDE SEQUENCE [LARGE SCALE GENOMIC DNA]</scope>
    <source>
        <strain evidence="4">cv. Nisqually</strain>
    </source>
</reference>
<keyword evidence="1" id="KW-0472">Membrane</keyword>
<keyword evidence="1" id="KW-0812">Transmembrane</keyword>
<dbReference type="InParanoid" id="A0A2K1X3Y7"/>
<feature type="signal peptide" evidence="2">
    <location>
        <begin position="1"/>
        <end position="22"/>
    </location>
</feature>
<sequence>MAVITKVSVVIPMIMFFASALALTSEPTIGASPAVLPYVNAPNMSSFFPPPTDEWDLGPAAPPRLGKLAPVPISGEFIGKSSSSPAVFNGHITIFGILLCFLQYSYMK</sequence>
<keyword evidence="2" id="KW-0732">Signal</keyword>
<dbReference type="Proteomes" id="UP000006729">
    <property type="component" value="Chromosome 17"/>
</dbReference>
<keyword evidence="1" id="KW-1133">Transmembrane helix</keyword>
<keyword evidence="4" id="KW-1185">Reference proteome</keyword>
<gene>
    <name evidence="3" type="ORF">POPTR_017G060400</name>
</gene>
<evidence type="ECO:0000313" key="4">
    <source>
        <dbReference type="Proteomes" id="UP000006729"/>
    </source>
</evidence>
<dbReference type="AlphaFoldDB" id="A0A2K1X3Y7"/>
<name>A0A2K1X3Y7_POPTR</name>
<accession>A0A2K1X3Y7</accession>